<accession>A0A4R6U7S9</accession>
<name>A0A4R6U7S9_9BACI</name>
<evidence type="ECO:0008006" key="3">
    <source>
        <dbReference type="Google" id="ProtNLM"/>
    </source>
</evidence>
<protein>
    <recommendedName>
        <fullName evidence="3">HicA-like toxin of HicAB toxin-antitoxin system</fullName>
    </recommendedName>
</protein>
<gene>
    <name evidence="1" type="ORF">EV213_105155</name>
</gene>
<sequence>MPSWREIERFCRKDGWEEYKKKSHHIYFREKLKNGDLKRTRVSRGTGEVNGHKWKEILNKQLQVTEENLIPPSRAGQLVSFLLFTICTDLCKL</sequence>
<comment type="caution">
    <text evidence="1">The sequence shown here is derived from an EMBL/GenBank/DDBJ whole genome shotgun (WGS) entry which is preliminary data.</text>
</comment>
<dbReference type="RefSeq" id="WP_243740031.1">
    <property type="nucleotide sequence ID" value="NZ_SNYJ01000005.1"/>
</dbReference>
<dbReference type="Proteomes" id="UP000295632">
    <property type="component" value="Unassembled WGS sequence"/>
</dbReference>
<organism evidence="1 2">
    <name type="scientific">Aureibacillus halotolerans</name>
    <dbReference type="NCBI Taxonomy" id="1508390"/>
    <lineage>
        <taxon>Bacteria</taxon>
        <taxon>Bacillati</taxon>
        <taxon>Bacillota</taxon>
        <taxon>Bacilli</taxon>
        <taxon>Bacillales</taxon>
        <taxon>Bacillaceae</taxon>
        <taxon>Aureibacillus</taxon>
    </lineage>
</organism>
<reference evidence="1 2" key="1">
    <citation type="submission" date="2019-03" db="EMBL/GenBank/DDBJ databases">
        <title>Genomic Encyclopedia of Type Strains, Phase IV (KMG-IV): sequencing the most valuable type-strain genomes for metagenomic binning, comparative biology and taxonomic classification.</title>
        <authorList>
            <person name="Goeker M."/>
        </authorList>
    </citation>
    <scope>NUCLEOTIDE SEQUENCE [LARGE SCALE GENOMIC DNA]</scope>
    <source>
        <strain evidence="1 2">DSM 28697</strain>
    </source>
</reference>
<dbReference type="EMBL" id="SNYJ01000005">
    <property type="protein sequence ID" value="TDQ40809.1"/>
    <property type="molecule type" value="Genomic_DNA"/>
</dbReference>
<dbReference type="AlphaFoldDB" id="A0A4R6U7S9"/>
<dbReference type="Gene3D" id="3.30.920.30">
    <property type="entry name" value="Hypothetical protein"/>
    <property type="match status" value="1"/>
</dbReference>
<keyword evidence="2" id="KW-1185">Reference proteome</keyword>
<dbReference type="InterPro" id="IPR038570">
    <property type="entry name" value="HicA_sf"/>
</dbReference>
<proteinExistence type="predicted"/>
<evidence type="ECO:0000313" key="2">
    <source>
        <dbReference type="Proteomes" id="UP000295632"/>
    </source>
</evidence>
<evidence type="ECO:0000313" key="1">
    <source>
        <dbReference type="EMBL" id="TDQ40809.1"/>
    </source>
</evidence>